<accession>I2GGI2</accession>
<dbReference type="CDD" id="cd00082">
    <property type="entry name" value="HisKA"/>
    <property type="match status" value="1"/>
</dbReference>
<dbReference type="SUPFAM" id="SSF55874">
    <property type="entry name" value="ATPase domain of HSP90 chaperone/DNA topoisomerase II/histidine kinase"/>
    <property type="match status" value="1"/>
</dbReference>
<dbReference type="InterPro" id="IPR003594">
    <property type="entry name" value="HATPase_dom"/>
</dbReference>
<dbReference type="InterPro" id="IPR011006">
    <property type="entry name" value="CheY-like_superfamily"/>
</dbReference>
<dbReference type="GO" id="GO:0005524">
    <property type="term" value="F:ATP binding"/>
    <property type="evidence" value="ECO:0007669"/>
    <property type="project" value="UniProtKB-KW"/>
</dbReference>
<dbReference type="GO" id="GO:0043565">
    <property type="term" value="F:sequence-specific DNA binding"/>
    <property type="evidence" value="ECO:0007669"/>
    <property type="project" value="InterPro"/>
</dbReference>
<evidence type="ECO:0000256" key="5">
    <source>
        <dbReference type="ARBA" id="ARBA00022741"/>
    </source>
</evidence>
<dbReference type="PROSITE" id="PS01124">
    <property type="entry name" value="HTH_ARAC_FAMILY_2"/>
    <property type="match status" value="1"/>
</dbReference>
<dbReference type="PROSITE" id="PS00041">
    <property type="entry name" value="HTH_ARAC_FAMILY_1"/>
    <property type="match status" value="1"/>
</dbReference>
<keyword evidence="6 18" id="KW-0418">Kinase</keyword>
<dbReference type="Pfam" id="PF00072">
    <property type="entry name" value="Response_reg"/>
    <property type="match status" value="1"/>
</dbReference>
<sequence length="970" mass="109733">MRFFFLLLFCPIILLAQPNRAQQSNVAATGTRSERGVARQTTILYDTTRFIPIGLHKAVLEDKTGRLTLAQVRQRTDFIPSTTENFQYGFSDNAYWFRFQLLNRNKENTRHWLVGLLDAATLDYVDLYLVYPNGQVRHQTGGLKRPYVDQGFFATTPFFRVELPPNTPVTVYFRIKSSLAMFGKVTVWDEYYNLSKGRVIIFAIWMFLGLFILRSLNNFVLARFIPDPQFRFYAVCTFLLYLSTLSRTGIYPIIFSGHPSLLEWMHYGMGRLMPLGLAAWMYSLLDNRQVFRPLRWLLLGIMGVCAVGVVMPFFVQNAAVGRFNAIIVTMMYGLFFLNAFLIWFTKSRSAVHFVLPIALCTVPFFLFQLQSLSVIPYRPVISQLALLALAIEMVSMSLVLGRIVRSYIKERIATANALIREKVEVDKLQELDAVKTQFFTNISHEFRTPLTLLVGPLADLKQKFPLEPLLPLMERNTNRLLGLINQLLDLSKLEAGQLKPQPEPGDLAAFFRTQASSFESLAESQRIRFSFSQNQDVYWATFDRNKLETIVNNLLANAFKFTPSGNEVRMSVRYDPQQFTFAVEDTGIGIPPAHLARIFERFYQVDGKINRPYEGTGIGLALVHELANVLGGRIEVKSTENVGTTFRVTMPLIATTPPDQAVAAPERPPMQQAHLHPAPSDAYRQPMSPSGFDIPIRTDHPAPSAVAQENVLLIIDDNADIRAYVRSIFEGDYQIMEAVDGQDGLEQATATLPDVVICDLMMHRLDGFGFCRALKSQAVTSHIPVVMLTAKAATEDRLEGFELGADDYLTKPFNREELNVRVRNLIRQRQRLYQYFAERAQAGTSDQTPVLPAKPALLAAEQQFLDRLTAVTVQHLDDVNFSVELLADAVNLSRVQLHRKLKALTNTTATLFIRDIRLAKAVEMLNEGSQSVTQIAFAVGFENLSYFAKVFQERYGVLPSQYGKTTTSVN</sequence>
<feature type="signal peptide" evidence="14">
    <location>
        <begin position="1"/>
        <end position="21"/>
    </location>
</feature>
<dbReference type="EMBL" id="CAIT01000006">
    <property type="protein sequence ID" value="CCH53007.1"/>
    <property type="molecule type" value="Genomic_DNA"/>
</dbReference>
<dbReference type="Gene3D" id="2.60.40.2380">
    <property type="match status" value="1"/>
</dbReference>
<feature type="transmembrane region" description="Helical" evidence="13">
    <location>
        <begin position="266"/>
        <end position="284"/>
    </location>
</feature>
<keyword evidence="13" id="KW-0472">Membrane</keyword>
<evidence type="ECO:0000313" key="18">
    <source>
        <dbReference type="EMBL" id="CCH53007.1"/>
    </source>
</evidence>
<keyword evidence="9" id="KW-0805">Transcription regulation</keyword>
<dbReference type="Pfam" id="PF00512">
    <property type="entry name" value="HisKA"/>
    <property type="match status" value="1"/>
</dbReference>
<dbReference type="Proteomes" id="UP000009309">
    <property type="component" value="Unassembled WGS sequence"/>
</dbReference>
<protein>
    <recommendedName>
        <fullName evidence="2">histidine kinase</fullName>
        <ecNumber evidence="2">2.7.13.3</ecNumber>
    </recommendedName>
</protein>
<evidence type="ECO:0000259" key="15">
    <source>
        <dbReference type="PROSITE" id="PS01124"/>
    </source>
</evidence>
<dbReference type="GO" id="GO:0000155">
    <property type="term" value="F:phosphorelay sensor kinase activity"/>
    <property type="evidence" value="ECO:0007669"/>
    <property type="project" value="InterPro"/>
</dbReference>
<dbReference type="PROSITE" id="PS50109">
    <property type="entry name" value="HIS_KIN"/>
    <property type="match status" value="1"/>
</dbReference>
<evidence type="ECO:0000313" key="19">
    <source>
        <dbReference type="Proteomes" id="UP000009309"/>
    </source>
</evidence>
<keyword evidence="7" id="KW-0067">ATP-binding</keyword>
<dbReference type="SMART" id="SM00342">
    <property type="entry name" value="HTH_ARAC"/>
    <property type="match status" value="1"/>
</dbReference>
<evidence type="ECO:0000259" key="16">
    <source>
        <dbReference type="PROSITE" id="PS50109"/>
    </source>
</evidence>
<evidence type="ECO:0000256" key="1">
    <source>
        <dbReference type="ARBA" id="ARBA00000085"/>
    </source>
</evidence>
<dbReference type="STRING" id="1185876.BN8_02062"/>
<dbReference type="Gene3D" id="3.30.565.10">
    <property type="entry name" value="Histidine kinase-like ATPase, C-terminal domain"/>
    <property type="match status" value="1"/>
</dbReference>
<dbReference type="eggNOG" id="COG5002">
    <property type="taxonomic scope" value="Bacteria"/>
</dbReference>
<feature type="transmembrane region" description="Helical" evidence="13">
    <location>
        <begin position="350"/>
        <end position="369"/>
    </location>
</feature>
<gene>
    <name evidence="18" type="ORF">BN8_02062</name>
</gene>
<dbReference type="eggNOG" id="COG0745">
    <property type="taxonomic scope" value="Bacteria"/>
</dbReference>
<dbReference type="InterPro" id="IPR011622">
    <property type="entry name" value="7TMR_DISM_rcpt_extracell_dom2"/>
</dbReference>
<keyword evidence="11" id="KW-0804">Transcription</keyword>
<dbReference type="PANTHER" id="PTHR43547">
    <property type="entry name" value="TWO-COMPONENT HISTIDINE KINASE"/>
    <property type="match status" value="1"/>
</dbReference>
<feature type="transmembrane region" description="Helical" evidence="13">
    <location>
        <begin position="381"/>
        <end position="401"/>
    </location>
</feature>
<dbReference type="SUPFAM" id="SSF47384">
    <property type="entry name" value="Homodimeric domain of signal transducing histidine kinase"/>
    <property type="match status" value="1"/>
</dbReference>
<dbReference type="Gene3D" id="3.40.50.2300">
    <property type="match status" value="1"/>
</dbReference>
<dbReference type="EC" id="2.7.13.3" evidence="2"/>
<dbReference type="SMART" id="SM00387">
    <property type="entry name" value="HATPase_c"/>
    <property type="match status" value="1"/>
</dbReference>
<keyword evidence="14" id="KW-0732">Signal</keyword>
<feature type="transmembrane region" description="Helical" evidence="13">
    <location>
        <begin position="232"/>
        <end position="254"/>
    </location>
</feature>
<feature type="domain" description="HTH araC/xylS-type" evidence="15">
    <location>
        <begin position="866"/>
        <end position="965"/>
    </location>
</feature>
<evidence type="ECO:0000256" key="3">
    <source>
        <dbReference type="ARBA" id="ARBA00022553"/>
    </source>
</evidence>
<keyword evidence="5" id="KW-0547">Nucleotide-binding</keyword>
<evidence type="ECO:0000256" key="11">
    <source>
        <dbReference type="ARBA" id="ARBA00023163"/>
    </source>
</evidence>
<keyword evidence="10" id="KW-0238">DNA-binding</keyword>
<keyword evidence="8" id="KW-0902">Two-component regulatory system</keyword>
<dbReference type="InterPro" id="IPR001789">
    <property type="entry name" value="Sig_transdc_resp-reg_receiver"/>
</dbReference>
<feature type="transmembrane region" description="Helical" evidence="13">
    <location>
        <begin position="296"/>
        <end position="315"/>
    </location>
</feature>
<dbReference type="InterPro" id="IPR018060">
    <property type="entry name" value="HTH_AraC"/>
</dbReference>
<dbReference type="FunFam" id="1.10.287.130:FF:000045">
    <property type="entry name" value="Two-component system sensor histidine kinase/response regulator"/>
    <property type="match status" value="1"/>
</dbReference>
<dbReference type="InterPro" id="IPR036890">
    <property type="entry name" value="HATPase_C_sf"/>
</dbReference>
<dbReference type="InterPro" id="IPR003661">
    <property type="entry name" value="HisK_dim/P_dom"/>
</dbReference>
<dbReference type="Pfam" id="PF12833">
    <property type="entry name" value="HTH_18"/>
    <property type="match status" value="1"/>
</dbReference>
<reference evidence="18 19" key="1">
    <citation type="journal article" date="2012" name="J. Bacteriol.">
        <title>Genome Sequence of the Filamentous Bacterium Fibrisoma limi BUZ 3T.</title>
        <authorList>
            <person name="Filippini M."/>
            <person name="Qi W."/>
            <person name="Jaenicke S."/>
            <person name="Goesmann A."/>
            <person name="Smits T.H."/>
            <person name="Bagheri H.C."/>
        </authorList>
    </citation>
    <scope>NUCLEOTIDE SEQUENCE [LARGE SCALE GENOMIC DNA]</scope>
    <source>
        <strain evidence="19">BUZ 3T</strain>
    </source>
</reference>
<evidence type="ECO:0000256" key="14">
    <source>
        <dbReference type="SAM" id="SignalP"/>
    </source>
</evidence>
<feature type="modified residue" description="4-aspartylphosphate" evidence="12">
    <location>
        <position position="759"/>
    </location>
</feature>
<dbReference type="FunFam" id="3.30.565.10:FF:000037">
    <property type="entry name" value="Hybrid sensor histidine kinase/response regulator"/>
    <property type="match status" value="1"/>
</dbReference>
<dbReference type="SUPFAM" id="SSF46689">
    <property type="entry name" value="Homeodomain-like"/>
    <property type="match status" value="1"/>
</dbReference>
<evidence type="ECO:0000259" key="17">
    <source>
        <dbReference type="PROSITE" id="PS50110"/>
    </source>
</evidence>
<evidence type="ECO:0000256" key="6">
    <source>
        <dbReference type="ARBA" id="ARBA00022777"/>
    </source>
</evidence>
<feature type="chain" id="PRO_5003658881" description="histidine kinase" evidence="14">
    <location>
        <begin position="22"/>
        <end position="970"/>
    </location>
</feature>
<dbReference type="InterPro" id="IPR011623">
    <property type="entry name" value="7TMR_DISM_rcpt_extracell_dom1"/>
</dbReference>
<dbReference type="CDD" id="cd17574">
    <property type="entry name" value="REC_OmpR"/>
    <property type="match status" value="1"/>
</dbReference>
<keyword evidence="13" id="KW-0812">Transmembrane</keyword>
<dbReference type="SMART" id="SM00388">
    <property type="entry name" value="HisKA"/>
    <property type="match status" value="1"/>
</dbReference>
<evidence type="ECO:0000256" key="9">
    <source>
        <dbReference type="ARBA" id="ARBA00023015"/>
    </source>
</evidence>
<dbReference type="CDD" id="cd16922">
    <property type="entry name" value="HATPase_EvgS-ArcB-TorS-like"/>
    <property type="match status" value="1"/>
</dbReference>
<dbReference type="GO" id="GO:0003700">
    <property type="term" value="F:DNA-binding transcription factor activity"/>
    <property type="evidence" value="ECO:0007669"/>
    <property type="project" value="InterPro"/>
</dbReference>
<feature type="transmembrane region" description="Helical" evidence="13">
    <location>
        <begin position="321"/>
        <end position="343"/>
    </location>
</feature>
<feature type="domain" description="Response regulatory" evidence="17">
    <location>
        <begin position="711"/>
        <end position="826"/>
    </location>
</feature>
<dbReference type="Gene3D" id="1.10.10.60">
    <property type="entry name" value="Homeodomain-like"/>
    <property type="match status" value="1"/>
</dbReference>
<keyword evidence="19" id="KW-1185">Reference proteome</keyword>
<dbReference type="OrthoDB" id="9797097at2"/>
<keyword evidence="13" id="KW-1133">Transmembrane helix</keyword>
<proteinExistence type="predicted"/>
<evidence type="ECO:0000256" key="12">
    <source>
        <dbReference type="PROSITE-ProRule" id="PRU00169"/>
    </source>
</evidence>
<dbReference type="InterPro" id="IPR009057">
    <property type="entry name" value="Homeodomain-like_sf"/>
</dbReference>
<name>I2GGI2_9BACT</name>
<dbReference type="SMART" id="SM00448">
    <property type="entry name" value="REC"/>
    <property type="match status" value="1"/>
</dbReference>
<dbReference type="AlphaFoldDB" id="I2GGI2"/>
<evidence type="ECO:0000256" key="10">
    <source>
        <dbReference type="ARBA" id="ARBA00023125"/>
    </source>
</evidence>
<evidence type="ECO:0000256" key="7">
    <source>
        <dbReference type="ARBA" id="ARBA00022840"/>
    </source>
</evidence>
<dbReference type="PRINTS" id="PR00344">
    <property type="entry name" value="BCTRLSENSOR"/>
</dbReference>
<dbReference type="RefSeq" id="WP_009281591.1">
    <property type="nucleotide sequence ID" value="NZ_CAIT01000006.1"/>
</dbReference>
<dbReference type="SUPFAM" id="SSF52172">
    <property type="entry name" value="CheY-like"/>
    <property type="match status" value="1"/>
</dbReference>
<dbReference type="Pfam" id="PF07696">
    <property type="entry name" value="7TMR-DISMED2"/>
    <property type="match status" value="1"/>
</dbReference>
<evidence type="ECO:0000256" key="2">
    <source>
        <dbReference type="ARBA" id="ARBA00012438"/>
    </source>
</evidence>
<comment type="catalytic activity">
    <reaction evidence="1">
        <text>ATP + protein L-histidine = ADP + protein N-phospho-L-histidine.</text>
        <dbReference type="EC" id="2.7.13.3"/>
    </reaction>
</comment>
<keyword evidence="4 18" id="KW-0808">Transferase</keyword>
<dbReference type="PROSITE" id="PS50110">
    <property type="entry name" value="RESPONSE_REGULATORY"/>
    <property type="match status" value="1"/>
</dbReference>
<keyword evidence="3 12" id="KW-0597">Phosphoprotein</keyword>
<feature type="transmembrane region" description="Helical" evidence="13">
    <location>
        <begin position="199"/>
        <end position="220"/>
    </location>
</feature>
<dbReference type="InterPro" id="IPR005467">
    <property type="entry name" value="His_kinase_dom"/>
</dbReference>
<dbReference type="Gene3D" id="1.10.287.130">
    <property type="match status" value="1"/>
</dbReference>
<organism evidence="18 19">
    <name type="scientific">Fibrisoma limi BUZ 3</name>
    <dbReference type="NCBI Taxonomy" id="1185876"/>
    <lineage>
        <taxon>Bacteria</taxon>
        <taxon>Pseudomonadati</taxon>
        <taxon>Bacteroidota</taxon>
        <taxon>Cytophagia</taxon>
        <taxon>Cytophagales</taxon>
        <taxon>Spirosomataceae</taxon>
        <taxon>Fibrisoma</taxon>
    </lineage>
</organism>
<dbReference type="InterPro" id="IPR004358">
    <property type="entry name" value="Sig_transdc_His_kin-like_C"/>
</dbReference>
<dbReference type="Pfam" id="PF02518">
    <property type="entry name" value="HATPase_c"/>
    <property type="match status" value="1"/>
</dbReference>
<dbReference type="InterPro" id="IPR036097">
    <property type="entry name" value="HisK_dim/P_sf"/>
</dbReference>
<dbReference type="InterPro" id="IPR018062">
    <property type="entry name" value="HTH_AraC-typ_CS"/>
</dbReference>
<feature type="domain" description="Histidine kinase" evidence="16">
    <location>
        <begin position="441"/>
        <end position="654"/>
    </location>
</feature>
<evidence type="ECO:0000256" key="13">
    <source>
        <dbReference type="SAM" id="Phobius"/>
    </source>
</evidence>
<dbReference type="Pfam" id="PF07695">
    <property type="entry name" value="7TMR-DISM_7TM"/>
    <property type="match status" value="1"/>
</dbReference>
<dbReference type="PANTHER" id="PTHR43547:SF2">
    <property type="entry name" value="HYBRID SIGNAL TRANSDUCTION HISTIDINE KINASE C"/>
    <property type="match status" value="1"/>
</dbReference>
<evidence type="ECO:0000256" key="8">
    <source>
        <dbReference type="ARBA" id="ARBA00023012"/>
    </source>
</evidence>
<comment type="caution">
    <text evidence="18">The sequence shown here is derived from an EMBL/GenBank/DDBJ whole genome shotgun (WGS) entry which is preliminary data.</text>
</comment>
<evidence type="ECO:0000256" key="4">
    <source>
        <dbReference type="ARBA" id="ARBA00022679"/>
    </source>
</evidence>